<organism evidence="1 2">
    <name type="scientific">Aureitalea marina</name>
    <dbReference type="NCBI Taxonomy" id="930804"/>
    <lineage>
        <taxon>Bacteria</taxon>
        <taxon>Pseudomonadati</taxon>
        <taxon>Bacteroidota</taxon>
        <taxon>Flavobacteriia</taxon>
        <taxon>Flavobacteriales</taxon>
        <taxon>Flavobacteriaceae</taxon>
        <taxon>Aureitalea</taxon>
    </lineage>
</organism>
<dbReference type="AlphaFoldDB" id="A0A2S7KMQ3"/>
<evidence type="ECO:0000313" key="2">
    <source>
        <dbReference type="Proteomes" id="UP000239800"/>
    </source>
</evidence>
<name>A0A2S7KMQ3_9FLAO</name>
<sequence>MRPFLSFSLLFLVIIGCIQRAYGQEEQSREERKLENERFDDALIEKVEDSEEPDKVLHAEPLYIDLIRDLGARKGEQEWNLGFGVLDRDGYNEIEALIEYEFAIIDRLGLEIEFPFSFFTVNEEGVVQPENKLNSLQLAGQYTLVVSKKAKFSFAIGYLHEFEFTSFKQYGKEDLYKGNVFNPFAVAAKRWGDNFHTLIYAGPVIERLFGTGMSEIDWQINTNLDYMISGTNNFIGIEFNKSFEDGDFDMTMRPQMRVTIDDHWMAGIVTGIPVEQENEGLSMFVRLIYEPD</sequence>
<comment type="caution">
    <text evidence="1">The sequence shown here is derived from an EMBL/GenBank/DDBJ whole genome shotgun (WGS) entry which is preliminary data.</text>
</comment>
<dbReference type="NCBIfam" id="NF041634">
    <property type="entry name" value="HAEPLYID"/>
    <property type="match status" value="1"/>
</dbReference>
<keyword evidence="2" id="KW-1185">Reference proteome</keyword>
<dbReference type="RefSeq" id="WP_245917618.1">
    <property type="nucleotide sequence ID" value="NZ_MQUB01000001.1"/>
</dbReference>
<dbReference type="InterPro" id="IPR048131">
    <property type="entry name" value="HAEPLYID-like"/>
</dbReference>
<gene>
    <name evidence="1" type="ORF">BST85_02570</name>
</gene>
<protein>
    <submittedName>
        <fullName evidence="1">Phosphoribosylformylglycinamidine synthase</fullName>
    </submittedName>
</protein>
<accession>A0A2S7KMQ3</accession>
<dbReference type="Proteomes" id="UP000239800">
    <property type="component" value="Unassembled WGS sequence"/>
</dbReference>
<proteinExistence type="predicted"/>
<dbReference type="EMBL" id="MQUB01000001">
    <property type="protein sequence ID" value="PQB03914.1"/>
    <property type="molecule type" value="Genomic_DNA"/>
</dbReference>
<evidence type="ECO:0000313" key="1">
    <source>
        <dbReference type="EMBL" id="PQB03914.1"/>
    </source>
</evidence>
<reference evidence="1 2" key="1">
    <citation type="submission" date="2016-11" db="EMBL/GenBank/DDBJ databases">
        <title>Trade-off between light-utilization and light-protection in marine flavobacteria.</title>
        <authorList>
            <person name="Kumagai Y."/>
        </authorList>
    </citation>
    <scope>NUCLEOTIDE SEQUENCE [LARGE SCALE GENOMIC DNA]</scope>
    <source>
        <strain evidence="1 2">NBRC 107741</strain>
    </source>
</reference>
<dbReference type="PROSITE" id="PS51257">
    <property type="entry name" value="PROKAR_LIPOPROTEIN"/>
    <property type="match status" value="1"/>
</dbReference>